<organism evidence="1">
    <name type="scientific">Lygus hesperus</name>
    <name type="common">Western plant bug</name>
    <dbReference type="NCBI Taxonomy" id="30085"/>
    <lineage>
        <taxon>Eukaryota</taxon>
        <taxon>Metazoa</taxon>
        <taxon>Ecdysozoa</taxon>
        <taxon>Arthropoda</taxon>
        <taxon>Hexapoda</taxon>
        <taxon>Insecta</taxon>
        <taxon>Pterygota</taxon>
        <taxon>Neoptera</taxon>
        <taxon>Paraneoptera</taxon>
        <taxon>Hemiptera</taxon>
        <taxon>Heteroptera</taxon>
        <taxon>Panheteroptera</taxon>
        <taxon>Cimicomorpha</taxon>
        <taxon>Miridae</taxon>
        <taxon>Mirini</taxon>
        <taxon>Lygus</taxon>
    </lineage>
</organism>
<name>A0A0A9XV57_LYGHE</name>
<dbReference type="GO" id="GO:0008081">
    <property type="term" value="F:phosphoric diester hydrolase activity"/>
    <property type="evidence" value="ECO:0007669"/>
    <property type="project" value="InterPro"/>
</dbReference>
<gene>
    <name evidence="1" type="primary">uvrA_0</name>
    <name evidence="1" type="ORF">CM83_2429</name>
</gene>
<reference evidence="1" key="2">
    <citation type="submission" date="2014-07" db="EMBL/GenBank/DDBJ databases">
        <authorList>
            <person name="Hull J."/>
        </authorList>
    </citation>
    <scope>NUCLEOTIDE SEQUENCE</scope>
</reference>
<dbReference type="EMBL" id="GBHO01018937">
    <property type="protein sequence ID" value="JAG24667.1"/>
    <property type="molecule type" value="Transcribed_RNA"/>
</dbReference>
<sequence length="116" mass="12951">RDGGNVNDLRELKYFLMQEMRNYHGNAMWAAMAELTAGTVDILMDRLDGLRGIADSSNHNVTDWFSSAWGMTANVVAVDFIRSSGIVSAAIRWNLEKGSVRSPKRHHKPNSTNENS</sequence>
<proteinExistence type="predicted"/>
<protein>
    <submittedName>
        <fullName evidence="1">UvrABC system protein A</fullName>
    </submittedName>
</protein>
<dbReference type="GO" id="GO:0006629">
    <property type="term" value="P:lipid metabolic process"/>
    <property type="evidence" value="ECO:0007669"/>
    <property type="project" value="InterPro"/>
</dbReference>
<dbReference type="InterPro" id="IPR017946">
    <property type="entry name" value="PLC-like_Pdiesterase_TIM-brl"/>
</dbReference>
<accession>A0A0A9XV57</accession>
<evidence type="ECO:0000313" key="1">
    <source>
        <dbReference type="EMBL" id="JAG24667.1"/>
    </source>
</evidence>
<dbReference type="AlphaFoldDB" id="A0A0A9XV57"/>
<feature type="non-terminal residue" evidence="1">
    <location>
        <position position="1"/>
    </location>
</feature>
<reference evidence="1" key="1">
    <citation type="journal article" date="2014" name="PLoS ONE">
        <title>Transcriptome-Based Identification of ABC Transporters in the Western Tarnished Plant Bug Lygus hesperus.</title>
        <authorList>
            <person name="Hull J.J."/>
            <person name="Chaney K."/>
            <person name="Geib S.M."/>
            <person name="Fabrick J.A."/>
            <person name="Brent C.S."/>
            <person name="Walsh D."/>
            <person name="Lavine L.C."/>
        </authorList>
    </citation>
    <scope>NUCLEOTIDE SEQUENCE</scope>
</reference>
<dbReference type="SUPFAM" id="SSF51695">
    <property type="entry name" value="PLC-like phosphodiesterases"/>
    <property type="match status" value="1"/>
</dbReference>